<dbReference type="RefSeq" id="WP_003105161.1">
    <property type="nucleotide sequence ID" value="NZ_BAWT01000007.1"/>
</dbReference>
<dbReference type="NCBIfam" id="TIGR01805">
    <property type="entry name" value="CM_mono_grmpos"/>
    <property type="match status" value="1"/>
</dbReference>
<comment type="caution">
    <text evidence="4">The sequence shown here is derived from an EMBL/GenBank/DDBJ whole genome shotgun (WGS) entry which is preliminary data.</text>
</comment>
<dbReference type="Gene3D" id="1.20.59.10">
    <property type="entry name" value="Chorismate mutase"/>
    <property type="match status" value="1"/>
</dbReference>
<protein>
    <submittedName>
        <fullName evidence="3">Chorismate mutase</fullName>
        <ecNumber evidence="3">5.4.99.5</ecNumber>
    </submittedName>
</protein>
<sequence length="95" mass="10858">MELEEIRKEIDLVNADLLKLIEKRMDLVQHVTTYKRQHQLPVLDASREQFILKEIGNQVKNQDYKEAVIATFAAIMAASRNYQEGAIKGGKDAES</sequence>
<dbReference type="GO" id="GO:0046417">
    <property type="term" value="P:chorismate metabolic process"/>
    <property type="evidence" value="ECO:0007669"/>
    <property type="project" value="InterPro"/>
</dbReference>
<dbReference type="PROSITE" id="PS51168">
    <property type="entry name" value="CHORISMATE_MUT_2"/>
    <property type="match status" value="1"/>
</dbReference>
<dbReference type="OMA" id="HKDRENQ"/>
<organism evidence="4 5">
    <name type="scientific">Streptococcus parauberis</name>
    <dbReference type="NCBI Taxonomy" id="1348"/>
    <lineage>
        <taxon>Bacteria</taxon>
        <taxon>Bacillati</taxon>
        <taxon>Bacillota</taxon>
        <taxon>Bacilli</taxon>
        <taxon>Lactobacillales</taxon>
        <taxon>Streptococcaceae</taxon>
        <taxon>Streptococcus</taxon>
    </lineage>
</organism>
<reference evidence="4 5" key="1">
    <citation type="submission" date="2016-06" db="EMBL/GenBank/DDBJ databases">
        <authorList>
            <person name="Haines A.N."/>
            <person name="Council K.R."/>
        </authorList>
    </citation>
    <scope>NUCLEOTIDE SEQUENCE [LARGE SCALE GENOMIC DNA]</scope>
    <source>
        <strain evidence="4 5">SP158-29</strain>
    </source>
</reference>
<dbReference type="InterPro" id="IPR036979">
    <property type="entry name" value="CM_dom_sf"/>
</dbReference>
<dbReference type="OrthoDB" id="9802281at2"/>
<name>A0A0E2URS0_9STRE</name>
<evidence type="ECO:0000256" key="1">
    <source>
        <dbReference type="ARBA" id="ARBA00023235"/>
    </source>
</evidence>
<gene>
    <name evidence="4" type="ORF">A9Y57_00810</name>
    <name evidence="3" type="ORF">P7G31_01425</name>
</gene>
<evidence type="ECO:0000313" key="3">
    <source>
        <dbReference type="EMBL" id="MDT2730912.1"/>
    </source>
</evidence>
<dbReference type="EC" id="5.4.99.5" evidence="3"/>
<dbReference type="Pfam" id="PF01817">
    <property type="entry name" value="CM_2"/>
    <property type="match status" value="1"/>
</dbReference>
<dbReference type="PANTHER" id="PTHR38041">
    <property type="entry name" value="CHORISMATE MUTASE"/>
    <property type="match status" value="1"/>
</dbReference>
<dbReference type="AlphaFoldDB" id="A0A0E2URS0"/>
<accession>A0A0E2URS0</accession>
<dbReference type="GeneID" id="61419906"/>
<dbReference type="InterPro" id="IPR051331">
    <property type="entry name" value="Chorismate_mutase-related"/>
</dbReference>
<feature type="domain" description="Chorismate mutase" evidence="2">
    <location>
        <begin position="1"/>
        <end position="87"/>
    </location>
</feature>
<proteinExistence type="predicted"/>
<dbReference type="Proteomes" id="UP001180515">
    <property type="component" value="Unassembled WGS sequence"/>
</dbReference>
<dbReference type="Proteomes" id="UP000217465">
    <property type="component" value="Unassembled WGS sequence"/>
</dbReference>
<dbReference type="EMBL" id="JARQAG010000001">
    <property type="protein sequence ID" value="MDT2730912.1"/>
    <property type="molecule type" value="Genomic_DNA"/>
</dbReference>
<dbReference type="InterPro" id="IPR036263">
    <property type="entry name" value="Chorismate_II_sf"/>
</dbReference>
<dbReference type="STRING" id="936154.STP_0456"/>
<dbReference type="SMART" id="SM00830">
    <property type="entry name" value="CM_2"/>
    <property type="match status" value="1"/>
</dbReference>
<dbReference type="PANTHER" id="PTHR38041:SF1">
    <property type="entry name" value="CHORISMATE MUTASE"/>
    <property type="match status" value="1"/>
</dbReference>
<evidence type="ECO:0000259" key="2">
    <source>
        <dbReference type="PROSITE" id="PS51168"/>
    </source>
</evidence>
<dbReference type="GO" id="GO:0004106">
    <property type="term" value="F:chorismate mutase activity"/>
    <property type="evidence" value="ECO:0007669"/>
    <property type="project" value="UniProtKB-EC"/>
</dbReference>
<dbReference type="EMBL" id="NSGR01000008">
    <property type="protein sequence ID" value="PCH12096.1"/>
    <property type="molecule type" value="Genomic_DNA"/>
</dbReference>
<evidence type="ECO:0000313" key="5">
    <source>
        <dbReference type="Proteomes" id="UP000217465"/>
    </source>
</evidence>
<dbReference type="InterPro" id="IPR011279">
    <property type="entry name" value="Chorismate_mutase_GmP"/>
</dbReference>
<evidence type="ECO:0000313" key="4">
    <source>
        <dbReference type="EMBL" id="PCH12096.1"/>
    </source>
</evidence>
<keyword evidence="1 3" id="KW-0413">Isomerase</keyword>
<dbReference type="eggNOG" id="COG1605">
    <property type="taxonomic scope" value="Bacteria"/>
</dbReference>
<dbReference type="SUPFAM" id="SSF48600">
    <property type="entry name" value="Chorismate mutase II"/>
    <property type="match status" value="1"/>
</dbReference>
<dbReference type="InterPro" id="IPR002701">
    <property type="entry name" value="CM_II_prokaryot"/>
</dbReference>
<reference evidence="3" key="2">
    <citation type="submission" date="2023-03" db="EMBL/GenBank/DDBJ databases">
        <authorList>
            <person name="Shen W."/>
            <person name="Cai J."/>
        </authorList>
    </citation>
    <scope>NUCLEOTIDE SEQUENCE</scope>
    <source>
        <strain evidence="3">P82-2</strain>
    </source>
</reference>
<dbReference type="GO" id="GO:0009697">
    <property type="term" value="P:salicylic acid biosynthetic process"/>
    <property type="evidence" value="ECO:0007669"/>
    <property type="project" value="TreeGrafter"/>
</dbReference>